<dbReference type="InterPro" id="IPR050330">
    <property type="entry name" value="Bact_OuterMem_StrucFunc"/>
</dbReference>
<evidence type="ECO:0000256" key="3">
    <source>
        <dbReference type="ARBA" id="ARBA00023237"/>
    </source>
</evidence>
<dbReference type="RefSeq" id="WP_166400899.1">
    <property type="nucleotide sequence ID" value="NZ_JAANAS010000094.1"/>
</dbReference>
<dbReference type="InterPro" id="IPR006665">
    <property type="entry name" value="OmpA-like"/>
</dbReference>
<gene>
    <name evidence="6" type="ORF">G7034_10425</name>
</gene>
<proteinExistence type="predicted"/>
<dbReference type="Proteomes" id="UP000643701">
    <property type="component" value="Unassembled WGS sequence"/>
</dbReference>
<dbReference type="InterPro" id="IPR036737">
    <property type="entry name" value="OmpA-like_sf"/>
</dbReference>
<dbReference type="InterPro" id="IPR006664">
    <property type="entry name" value="OMP_bac"/>
</dbReference>
<comment type="subcellular location">
    <subcellularLocation>
        <location evidence="1">Cell outer membrane</location>
    </subcellularLocation>
</comment>
<dbReference type="Gene3D" id="1.25.40.10">
    <property type="entry name" value="Tetratricopeptide repeat domain"/>
    <property type="match status" value="1"/>
</dbReference>
<evidence type="ECO:0000256" key="1">
    <source>
        <dbReference type="ARBA" id="ARBA00004442"/>
    </source>
</evidence>
<evidence type="ECO:0000256" key="2">
    <source>
        <dbReference type="ARBA" id="ARBA00023136"/>
    </source>
</evidence>
<dbReference type="PANTHER" id="PTHR30329">
    <property type="entry name" value="STATOR ELEMENT OF FLAGELLAR MOTOR COMPLEX"/>
    <property type="match status" value="1"/>
</dbReference>
<dbReference type="Gene3D" id="2.120.10.30">
    <property type="entry name" value="TolB, C-terminal domain"/>
    <property type="match status" value="1"/>
</dbReference>
<dbReference type="SUPFAM" id="SSF82171">
    <property type="entry name" value="DPP6 N-terminal domain-like"/>
    <property type="match status" value="1"/>
</dbReference>
<dbReference type="SUPFAM" id="SSF103088">
    <property type="entry name" value="OmpA-like"/>
    <property type="match status" value="1"/>
</dbReference>
<dbReference type="Pfam" id="PF07676">
    <property type="entry name" value="PD40"/>
    <property type="match status" value="3"/>
</dbReference>
<dbReference type="AlphaFoldDB" id="A0A967DZ89"/>
<dbReference type="InterPro" id="IPR011042">
    <property type="entry name" value="6-blade_b-propeller_TolB-like"/>
</dbReference>
<dbReference type="PANTHER" id="PTHR30329:SF21">
    <property type="entry name" value="LIPOPROTEIN YIAD-RELATED"/>
    <property type="match status" value="1"/>
</dbReference>
<dbReference type="SUPFAM" id="SSF48452">
    <property type="entry name" value="TPR-like"/>
    <property type="match status" value="1"/>
</dbReference>
<dbReference type="PROSITE" id="PS51123">
    <property type="entry name" value="OMPA_2"/>
    <property type="match status" value="1"/>
</dbReference>
<keyword evidence="3" id="KW-0998">Cell outer membrane</keyword>
<dbReference type="SUPFAM" id="SSF49478">
    <property type="entry name" value="Cna protein B-type domain"/>
    <property type="match status" value="1"/>
</dbReference>
<dbReference type="InterPro" id="IPR011659">
    <property type="entry name" value="WD40"/>
</dbReference>
<sequence length="627" mass="72979">MEKKAFDHYEALEFADATEVFEKLIHKGKVPLNWLKTNAEAYYKQAEYKKAFPYYRRVFRRKDKIELTKEDYFRYAHTLKSVKRYTEAEKLLNEFHLLDQSDSRGIRAIEQKDYQQIIEANSGLFEVGFVRVNSTESDYGPAYYKDQVVFTSARDTGWYKKRIHKWNNRPFTKFYVADIEGRNKRLKNPRLFAEELVSSYHESTPAFTKDGKTMYFTRNNYHNKLVGRNKEGVVLLKVFKAELINNQWANIEELTINSDEFSTAHPALSPNEKFLYFASNRPGGFGKSDLYKVEILEDGNLGEPENLGPEINTEGRESFPFIAFDEILYFSSDGHPGLGGLDLFAAKKSEQGIFQLMNLGKPLNSQLDDFALILDENRTGFFTSNRAKGKYKSDNIYRIKLREKIQFGCRKNLRVKVVDRQTEEILPNTRVLVFDANKKQLEVGKTNSKGEYFLETASCGDQFYVRAIHPDYEVKEQSIALKNESGLETLRMPLDQRKKNIKEGEDLAKILKIKEIYFDLDQWDIRPDAEIELQKVVDIMNKYPDIKIEIGSHTDSRASKAYNETLSENRAQSTRQWIVNQGINPERITAKGYGEYQLINHCQDDVPCSEEEHQENRRSEFIIIGMH</sequence>
<keyword evidence="7" id="KW-1185">Reference proteome</keyword>
<feature type="domain" description="OmpA-like" evidence="5">
    <location>
        <begin position="505"/>
        <end position="627"/>
    </location>
</feature>
<dbReference type="InterPro" id="IPR011990">
    <property type="entry name" value="TPR-like_helical_dom_sf"/>
</dbReference>
<dbReference type="EMBL" id="JAANAS010000094">
    <property type="protein sequence ID" value="NGZ90665.1"/>
    <property type="molecule type" value="Genomic_DNA"/>
</dbReference>
<name>A0A967DZ89_9FLAO</name>
<dbReference type="PRINTS" id="PR01021">
    <property type="entry name" value="OMPADOMAIN"/>
</dbReference>
<evidence type="ECO:0000313" key="6">
    <source>
        <dbReference type="EMBL" id="NGZ90665.1"/>
    </source>
</evidence>
<keyword evidence="2 4" id="KW-0472">Membrane</keyword>
<comment type="caution">
    <text evidence="6">The sequence shown here is derived from an EMBL/GenBank/DDBJ whole genome shotgun (WGS) entry which is preliminary data.</text>
</comment>
<dbReference type="Gene3D" id="3.30.1330.60">
    <property type="entry name" value="OmpA-like domain"/>
    <property type="match status" value="1"/>
</dbReference>
<dbReference type="GO" id="GO:0009279">
    <property type="term" value="C:cell outer membrane"/>
    <property type="evidence" value="ECO:0007669"/>
    <property type="project" value="UniProtKB-SubCell"/>
</dbReference>
<organism evidence="6 7">
    <name type="scientific">Psychroflexus maritimus</name>
    <dbReference type="NCBI Taxonomy" id="2714865"/>
    <lineage>
        <taxon>Bacteria</taxon>
        <taxon>Pseudomonadati</taxon>
        <taxon>Bacteroidota</taxon>
        <taxon>Flavobacteriia</taxon>
        <taxon>Flavobacteriales</taxon>
        <taxon>Flavobacteriaceae</taxon>
        <taxon>Psychroflexus</taxon>
    </lineage>
</organism>
<dbReference type="CDD" id="cd07185">
    <property type="entry name" value="OmpA_C-like"/>
    <property type="match status" value="1"/>
</dbReference>
<evidence type="ECO:0000259" key="5">
    <source>
        <dbReference type="PROSITE" id="PS51123"/>
    </source>
</evidence>
<accession>A0A967DZ89</accession>
<protein>
    <submittedName>
        <fullName evidence="6">OmpA family protein</fullName>
    </submittedName>
</protein>
<dbReference type="Pfam" id="PF00691">
    <property type="entry name" value="OmpA"/>
    <property type="match status" value="1"/>
</dbReference>
<evidence type="ECO:0000313" key="7">
    <source>
        <dbReference type="Proteomes" id="UP000643701"/>
    </source>
</evidence>
<reference evidence="6" key="1">
    <citation type="submission" date="2020-03" db="EMBL/GenBank/DDBJ databases">
        <title>Psychroflexus Maritimus sp. nov., isolate from marine sediment.</title>
        <authorList>
            <person name="Zhong Y.-L."/>
        </authorList>
    </citation>
    <scope>NUCLEOTIDE SEQUENCE</scope>
    <source>
        <strain evidence="6">C1</strain>
    </source>
</reference>
<evidence type="ECO:0000256" key="4">
    <source>
        <dbReference type="PROSITE-ProRule" id="PRU00473"/>
    </source>
</evidence>